<organism evidence="4 5">
    <name type="scientific">Francisella noatunensis</name>
    <dbReference type="NCBI Taxonomy" id="657445"/>
    <lineage>
        <taxon>Bacteria</taxon>
        <taxon>Pseudomonadati</taxon>
        <taxon>Pseudomonadota</taxon>
        <taxon>Gammaproteobacteria</taxon>
        <taxon>Thiotrichales</taxon>
        <taxon>Francisellaceae</taxon>
        <taxon>Francisella</taxon>
    </lineage>
</organism>
<dbReference type="GeneID" id="93255420"/>
<dbReference type="AlphaFoldDB" id="A0A9Q2QHN3"/>
<name>A0A9Q2QHN3_9GAMM</name>
<dbReference type="InterPro" id="IPR036086">
    <property type="entry name" value="ParB/Sulfiredoxin_sf"/>
</dbReference>
<evidence type="ECO:0000313" key="5">
    <source>
        <dbReference type="Proteomes" id="UP000701999"/>
    </source>
</evidence>
<reference evidence="4 5" key="1">
    <citation type="submission" date="2020-09" db="EMBL/GenBank/DDBJ databases">
        <title>Development of specific Francisella tularensis PCR assay based on in-depth characterization of family Francisellaceae.</title>
        <authorList>
            <person name="Ohrman C."/>
            <person name="Sahl J."/>
            <person name="Sjodin A."/>
            <person name="Uneklint I."/>
            <person name="Ballard R."/>
            <person name="Karlsson L."/>
            <person name="Mcdonough R."/>
            <person name="Sundell D."/>
            <person name="Soria K."/>
            <person name="Brindeflk B."/>
            <person name="Vallesi A."/>
            <person name="Ramirez-Paredes J.G."/>
            <person name="Colquhoun D."/>
            <person name="Myrtennas K."/>
            <person name="Birdsell D."/>
            <person name="Johansson A."/>
            <person name="Wagner D."/>
            <person name="Forsman M."/>
        </authorList>
    </citation>
    <scope>NUCLEOTIDE SEQUENCE [LARGE SCALE GENOMIC DNA]</scope>
    <source>
        <strain evidence="4 5">FSC1140</strain>
    </source>
</reference>
<dbReference type="SUPFAM" id="SSF109709">
    <property type="entry name" value="KorB DNA-binding domain-like"/>
    <property type="match status" value="1"/>
</dbReference>
<dbReference type="GO" id="GO:0005694">
    <property type="term" value="C:chromosome"/>
    <property type="evidence" value="ECO:0007669"/>
    <property type="project" value="TreeGrafter"/>
</dbReference>
<feature type="compositionally biased region" description="Polar residues" evidence="2">
    <location>
        <begin position="1"/>
        <end position="15"/>
    </location>
</feature>
<proteinExistence type="inferred from homology"/>
<dbReference type="Gene3D" id="3.90.1530.30">
    <property type="match status" value="1"/>
</dbReference>
<dbReference type="Pfam" id="PF02195">
    <property type="entry name" value="ParB_N"/>
    <property type="match status" value="1"/>
</dbReference>
<accession>A0A9Q2QHN3</accession>
<evidence type="ECO:0000256" key="2">
    <source>
        <dbReference type="SAM" id="MobiDB-lite"/>
    </source>
</evidence>
<gene>
    <name evidence="4" type="ORF">IB647_05530</name>
</gene>
<dbReference type="SMART" id="SM00470">
    <property type="entry name" value="ParB"/>
    <property type="match status" value="1"/>
</dbReference>
<feature type="compositionally biased region" description="Low complexity" evidence="2">
    <location>
        <begin position="19"/>
        <end position="29"/>
    </location>
</feature>
<dbReference type="InterPro" id="IPR003115">
    <property type="entry name" value="ParB_N"/>
</dbReference>
<dbReference type="PANTHER" id="PTHR33375">
    <property type="entry name" value="CHROMOSOME-PARTITIONING PROTEIN PARB-RELATED"/>
    <property type="match status" value="1"/>
</dbReference>
<comment type="similarity">
    <text evidence="1">Belongs to the ParB family.</text>
</comment>
<dbReference type="InterPro" id="IPR004437">
    <property type="entry name" value="ParB/RepB/Spo0J"/>
</dbReference>
<comment type="caution">
    <text evidence="4">The sequence shown here is derived from an EMBL/GenBank/DDBJ whole genome shotgun (WGS) entry which is preliminary data.</text>
</comment>
<evidence type="ECO:0000313" key="4">
    <source>
        <dbReference type="EMBL" id="MBK2065142.1"/>
    </source>
</evidence>
<dbReference type="InterPro" id="IPR050336">
    <property type="entry name" value="Chromosome_partition/occlusion"/>
</dbReference>
<dbReference type="NCBIfam" id="TIGR00180">
    <property type="entry name" value="parB_part"/>
    <property type="match status" value="1"/>
</dbReference>
<feature type="domain" description="ParB-like N-terminal" evidence="3">
    <location>
        <begin position="49"/>
        <end position="143"/>
    </location>
</feature>
<sequence>MSKKTTLNNFFNQGKSAKIPSSSNIPNPNNRKHKIYDDPNNNTFSEEVIELNTSDIYISPYKVDREKIDQSKLDALSDNMLNIGQLQPCTVRYNPNPKGSETYELIFGERRYRAAIQKNLKLRVIVKDLDNESSALQLLSENRNREDNTDYQLFKQIHKFISEGILKQKDIVEKTGISKQKISKLMCFEKLSDEISNNISDLNNISSNTVETIYRLSKNPDNISIMLEIIDKIENGTFGHTKIIEYIDKNKHKKESPTNIKILSKSGRHLFTIRKDNNHNNSIHFPKDILTLFDNKIINEEEFYENFRCFIENKLNSLD</sequence>
<dbReference type="Proteomes" id="UP000701999">
    <property type="component" value="Unassembled WGS sequence"/>
</dbReference>
<dbReference type="GO" id="GO:0007059">
    <property type="term" value="P:chromosome segregation"/>
    <property type="evidence" value="ECO:0007669"/>
    <property type="project" value="TreeGrafter"/>
</dbReference>
<protein>
    <submittedName>
        <fullName evidence="4">ParB/RepB/Spo0J family partition protein</fullName>
    </submittedName>
</protein>
<evidence type="ECO:0000259" key="3">
    <source>
        <dbReference type="SMART" id="SM00470"/>
    </source>
</evidence>
<dbReference type="Gene3D" id="1.10.10.2830">
    <property type="match status" value="1"/>
</dbReference>
<dbReference type="EMBL" id="JACVKN010000124">
    <property type="protein sequence ID" value="MBK2065142.1"/>
    <property type="molecule type" value="Genomic_DNA"/>
</dbReference>
<dbReference type="SUPFAM" id="SSF110849">
    <property type="entry name" value="ParB/Sulfiredoxin"/>
    <property type="match status" value="1"/>
</dbReference>
<evidence type="ECO:0000256" key="1">
    <source>
        <dbReference type="ARBA" id="ARBA00006295"/>
    </source>
</evidence>
<keyword evidence="5" id="KW-1185">Reference proteome</keyword>
<dbReference type="RefSeq" id="WP_159184637.1">
    <property type="nucleotide sequence ID" value="NZ_JACVJL010000122.1"/>
</dbReference>
<feature type="region of interest" description="Disordered" evidence="2">
    <location>
        <begin position="1"/>
        <end position="39"/>
    </location>
</feature>
<dbReference type="GO" id="GO:0003677">
    <property type="term" value="F:DNA binding"/>
    <property type="evidence" value="ECO:0007669"/>
    <property type="project" value="InterPro"/>
</dbReference>
<dbReference type="PANTHER" id="PTHR33375:SF1">
    <property type="entry name" value="CHROMOSOME-PARTITIONING PROTEIN PARB-RELATED"/>
    <property type="match status" value="1"/>
</dbReference>